<organism evidence="1 2">
    <name type="scientific">Paractinoplanes deccanensis</name>
    <dbReference type="NCBI Taxonomy" id="113561"/>
    <lineage>
        <taxon>Bacteria</taxon>
        <taxon>Bacillati</taxon>
        <taxon>Actinomycetota</taxon>
        <taxon>Actinomycetes</taxon>
        <taxon>Micromonosporales</taxon>
        <taxon>Micromonosporaceae</taxon>
        <taxon>Paractinoplanes</taxon>
    </lineage>
</organism>
<dbReference type="EMBL" id="BOMI01000021">
    <property type="protein sequence ID" value="GID72682.1"/>
    <property type="molecule type" value="Genomic_DNA"/>
</dbReference>
<comment type="caution">
    <text evidence="1">The sequence shown here is derived from an EMBL/GenBank/DDBJ whole genome shotgun (WGS) entry which is preliminary data.</text>
</comment>
<evidence type="ECO:0000313" key="1">
    <source>
        <dbReference type="EMBL" id="GID72682.1"/>
    </source>
</evidence>
<evidence type="ECO:0000313" key="2">
    <source>
        <dbReference type="Proteomes" id="UP000609879"/>
    </source>
</evidence>
<sequence>MQDTTPEPDGDSAEASTVLAEVLPGIAVVFGEVPPELRVDLIDFGLVPAGDRDRISAALASIGTTATVAGNLGNAVAGAQGLYRVTDATMALLKAGGTLAVKDGANLGAIFANGRIVAQARFIPVSAVGVAQTVAAIGPALAMVAMQMQLSEITGLTRTNIALTSQVLTTVRHEQWAELTALVTTIDRAVDKAREIESVPASLWDSVAGSEAALRKQRDLYRLNVDNHIRQVHRLDRRARREYLETNAEAILFDAHALLSSVKAWTGYQALHAARARAAGAGDPAEARLVDAIARDTGEELKSALAEATRLVDALARELRIIAELPGRDTLALPGMRKDANAARQTSARLLEALEPLADALHPPIPALEAPEVFCAPASLEPGPSLRILRWFLEDGETVRVLGFPDQPGGGKSLVGGAKGLLGAKDKMAGKDLVAVTDRRVLTAKATAFLEQGEIRQDVPIDLIRYVRTAPNREAIDLITRDENIRWLFPADVDRAHVDALAALLAESMTIPDREREELLGRR</sequence>
<dbReference type="Proteomes" id="UP000609879">
    <property type="component" value="Unassembled WGS sequence"/>
</dbReference>
<dbReference type="RefSeq" id="WP_203760622.1">
    <property type="nucleotide sequence ID" value="NZ_BAAABO010000006.1"/>
</dbReference>
<proteinExistence type="predicted"/>
<name>A0ABQ3XYD3_9ACTN</name>
<reference evidence="1 2" key="1">
    <citation type="submission" date="2021-01" db="EMBL/GenBank/DDBJ databases">
        <title>Whole genome shotgun sequence of Actinoplanes deccanensis NBRC 13994.</title>
        <authorList>
            <person name="Komaki H."/>
            <person name="Tamura T."/>
        </authorList>
    </citation>
    <scope>NUCLEOTIDE SEQUENCE [LARGE SCALE GENOMIC DNA]</scope>
    <source>
        <strain evidence="1 2">NBRC 13994</strain>
    </source>
</reference>
<gene>
    <name evidence="1" type="ORF">Ade02nite_13230</name>
</gene>
<accession>A0ABQ3XYD3</accession>
<protein>
    <submittedName>
        <fullName evidence="1">Uncharacterized protein</fullName>
    </submittedName>
</protein>
<keyword evidence="2" id="KW-1185">Reference proteome</keyword>